<dbReference type="InterPro" id="IPR038393">
    <property type="entry name" value="Fuc_iso_dom3_sf"/>
</dbReference>
<feature type="active site" description="Proton acceptor" evidence="7">
    <location>
        <position position="362"/>
    </location>
</feature>
<reference evidence="12" key="1">
    <citation type="submission" date="2016-02" db="EMBL/GenBank/DDBJ databases">
        <authorList>
            <person name="Holder M.E."/>
            <person name="Ajami N.J."/>
            <person name="Petrosino J.F."/>
        </authorList>
    </citation>
    <scope>NUCLEOTIDE SEQUENCE [LARGE SCALE GENOMIC DNA]</scope>
    <source>
        <strain evidence="12">CCUG 36733</strain>
    </source>
</reference>
<keyword evidence="5 7" id="KW-0294">Fucose metabolism</keyword>
<dbReference type="Gene3D" id="3.20.14.10">
    <property type="entry name" value="L-fucose/L-arabinose isomerase, C-terminal"/>
    <property type="match status" value="1"/>
</dbReference>
<evidence type="ECO:0000259" key="8">
    <source>
        <dbReference type="Pfam" id="PF02952"/>
    </source>
</evidence>
<dbReference type="GO" id="GO:0030145">
    <property type="term" value="F:manganese ion binding"/>
    <property type="evidence" value="ECO:0007669"/>
    <property type="project" value="UniProtKB-UniRule"/>
</dbReference>
<comment type="subcellular location">
    <subcellularLocation>
        <location evidence="7">Cytoplasm</location>
    </subcellularLocation>
</comment>
<dbReference type="InterPro" id="IPR038392">
    <property type="entry name" value="Fucose_isomerase_dom2_sf"/>
</dbReference>
<dbReference type="InterPro" id="IPR038391">
    <property type="entry name" value="Fucose_iso_dom1_sf"/>
</dbReference>
<dbReference type="UniPathway" id="UPA00563">
    <property type="reaction ID" value="UER00624"/>
</dbReference>
<feature type="binding site" evidence="7">
    <location>
        <position position="338"/>
    </location>
    <ligand>
        <name>Mn(2+)</name>
        <dbReference type="ChEBI" id="CHEBI:29035"/>
    </ligand>
</feature>
<dbReference type="Gene3D" id="3.40.275.10">
    <property type="entry name" value="L-fucose Isomerase, Chain A, domain 2"/>
    <property type="match status" value="1"/>
</dbReference>
<dbReference type="EMBL" id="CP014228">
    <property type="protein sequence ID" value="AMD88241.1"/>
    <property type="molecule type" value="Genomic_DNA"/>
</dbReference>
<sequence>MSVATTYPAIGIRPLIDGRRRGVRESLEDKTMRLAHDVAELIAANVTYPDGTPVRTVISDTTIGGVAEANGCKEQFRTENVCADLTVTASWNYITEVLDLDASIPHAVWGFNGTERPGAVTLAAAAAAYNQLGIPCFGIYGHEVQDADDSGLTDDVVENILRYVRAALAVGLMKGRSYLSIGTVSMGIAGCRAPEQFLVDYLGMRAEYIDMIEIDRRIAQGIYDQEEYEKAVAWAREHLTIGENHNPEANRVSQEEYDEQFDYCIKMLLIGRDLMEGNPRLAELGFAEEAGGHDAIAAGFQGQRQWTDYKPNGDIMETLLNTTFDWNGKRQEKVFATEGDAGNGLAMLFNSVLTQRPQLFSDVRTYWSPESVKRVTGYTLEGHAADGFIDLRNSGATTLNATGQEKDEDGKAIIKHWWEITDEDIANDLAATTFHAATKEYFPGGGFSTHFATAGGMPVTATRLNFVAGQGPVLQISEGWTVELPEEVRHQIEDRTDPTWPTTFFVPRITGEGAFTSVYDWMAHWGANHTATGYGHFGADLITLASMLRIPVYMHNVPREHIMRPKAWIPFGTSDLEGADFRACAAFGPLYR</sequence>
<accession>A0A0X8JGK3</accession>
<feature type="binding site" evidence="7">
    <location>
        <position position="362"/>
    </location>
    <ligand>
        <name>Mn(2+)</name>
        <dbReference type="ChEBI" id="CHEBI:29035"/>
    </ligand>
</feature>
<dbReference type="PANTHER" id="PTHR37840">
    <property type="entry name" value="L-FUCOSE ISOMERASE"/>
    <property type="match status" value="1"/>
</dbReference>
<dbReference type="Pfam" id="PF02952">
    <property type="entry name" value="Fucose_iso_C"/>
    <property type="match status" value="1"/>
</dbReference>
<dbReference type="Pfam" id="PF07882">
    <property type="entry name" value="Fucose_iso_N2"/>
    <property type="match status" value="1"/>
</dbReference>
<dbReference type="AlphaFoldDB" id="A0A0X8JGK3"/>
<keyword evidence="6 7" id="KW-0119">Carbohydrate metabolism</keyword>
<comment type="pathway">
    <text evidence="7">Carbohydrate degradation; L-fucose degradation; L-lactaldehyde and glycerone phosphate from L-fucose: step 1/3.</text>
</comment>
<dbReference type="GO" id="GO:0042355">
    <property type="term" value="P:L-fucose catabolic process"/>
    <property type="evidence" value="ECO:0007669"/>
    <property type="project" value="UniProtKB-UniRule"/>
</dbReference>
<evidence type="ECO:0000256" key="7">
    <source>
        <dbReference type="HAMAP-Rule" id="MF_01254"/>
    </source>
</evidence>
<keyword evidence="3 7" id="KW-0464">Manganese</keyword>
<dbReference type="EC" id="5.3.1.25" evidence="7"/>
<dbReference type="InterPro" id="IPR004216">
    <property type="entry name" value="Fuc/Ara_isomerase_C"/>
</dbReference>
<dbReference type="NCBIfam" id="NF008220">
    <property type="entry name" value="PRK10991.1"/>
    <property type="match status" value="1"/>
</dbReference>
<dbReference type="InterPro" id="IPR012889">
    <property type="entry name" value="Fucose_isomerase_N2"/>
</dbReference>
<comment type="similarity">
    <text evidence="7">Belongs to the L-fucose isomerase family.</text>
</comment>
<keyword evidence="12" id="KW-1185">Reference proteome</keyword>
<dbReference type="InterPro" id="IPR012888">
    <property type="entry name" value="Fucose_iso_N1"/>
</dbReference>
<keyword evidence="4 7" id="KW-0413">Isomerase</keyword>
<dbReference type="NCBIfam" id="TIGR01089">
    <property type="entry name" value="fucI"/>
    <property type="match status" value="1"/>
</dbReference>
<dbReference type="Pfam" id="PF07881">
    <property type="entry name" value="Fucose_iso_N1"/>
    <property type="match status" value="1"/>
</dbReference>
<organism evidence="11 12">
    <name type="scientific">Actinomyces radicidentis</name>
    <dbReference type="NCBI Taxonomy" id="111015"/>
    <lineage>
        <taxon>Bacteria</taxon>
        <taxon>Bacillati</taxon>
        <taxon>Actinomycetota</taxon>
        <taxon>Actinomycetes</taxon>
        <taxon>Actinomycetales</taxon>
        <taxon>Actinomycetaceae</taxon>
        <taxon>Actinomyces</taxon>
    </lineage>
</organism>
<dbReference type="SUPFAM" id="SSF53743">
    <property type="entry name" value="FucI/AraA N-terminal and middle domains"/>
    <property type="match status" value="1"/>
</dbReference>
<evidence type="ECO:0000313" key="11">
    <source>
        <dbReference type="EMBL" id="AMD88241.1"/>
    </source>
</evidence>
<feature type="binding site" evidence="7">
    <location>
        <position position="529"/>
    </location>
    <ligand>
        <name>Mn(2+)</name>
        <dbReference type="ChEBI" id="CHEBI:29035"/>
    </ligand>
</feature>
<gene>
    <name evidence="7 11" type="primary">fucI</name>
    <name evidence="11" type="ORF">AXF14_12455</name>
</gene>
<dbReference type="OrthoDB" id="9760430at2"/>
<feature type="domain" description="L-fucose isomerase N-terminal-1" evidence="9">
    <location>
        <begin position="8"/>
        <end position="175"/>
    </location>
</feature>
<evidence type="ECO:0000256" key="6">
    <source>
        <dbReference type="ARBA" id="ARBA00023277"/>
    </source>
</evidence>
<dbReference type="InterPro" id="IPR015888">
    <property type="entry name" value="Fuc_isomerase_C"/>
</dbReference>
<dbReference type="SUPFAM" id="SSF50443">
    <property type="entry name" value="FucI/AraA C-terminal domain-like"/>
    <property type="match status" value="1"/>
</dbReference>
<proteinExistence type="inferred from homology"/>
<dbReference type="InterPro" id="IPR005763">
    <property type="entry name" value="Fucose_isomerase"/>
</dbReference>
<name>A0A0X8JGK3_ACTRD</name>
<evidence type="ECO:0000256" key="2">
    <source>
        <dbReference type="ARBA" id="ARBA00022723"/>
    </source>
</evidence>
<evidence type="ECO:0000313" key="12">
    <source>
        <dbReference type="Proteomes" id="UP000065220"/>
    </source>
</evidence>
<dbReference type="GO" id="GO:0008736">
    <property type="term" value="F:L-fucose isomerase activity"/>
    <property type="evidence" value="ECO:0007669"/>
    <property type="project" value="UniProtKB-UniRule"/>
</dbReference>
<dbReference type="GO" id="GO:0019571">
    <property type="term" value="P:D-arabinose catabolic process"/>
    <property type="evidence" value="ECO:0007669"/>
    <property type="project" value="TreeGrafter"/>
</dbReference>
<dbReference type="KEGG" id="ard:AXF14_12455"/>
<evidence type="ECO:0000256" key="4">
    <source>
        <dbReference type="ARBA" id="ARBA00023235"/>
    </source>
</evidence>
<evidence type="ECO:0000256" key="1">
    <source>
        <dbReference type="ARBA" id="ARBA00022490"/>
    </source>
</evidence>
<comment type="catalytic activity">
    <reaction evidence="7">
        <text>L-fucose = L-fuculose</text>
        <dbReference type="Rhea" id="RHEA:17233"/>
        <dbReference type="ChEBI" id="CHEBI:2181"/>
        <dbReference type="ChEBI" id="CHEBI:17617"/>
        <dbReference type="EC" id="5.3.1.25"/>
    </reaction>
</comment>
<evidence type="ECO:0000256" key="5">
    <source>
        <dbReference type="ARBA" id="ARBA00023253"/>
    </source>
</evidence>
<evidence type="ECO:0000256" key="3">
    <source>
        <dbReference type="ARBA" id="ARBA00023211"/>
    </source>
</evidence>
<dbReference type="InterPro" id="IPR009015">
    <property type="entry name" value="Fucose_isomerase_N/cen_sf"/>
</dbReference>
<dbReference type="RefSeq" id="WP_067943682.1">
    <property type="nucleotide sequence ID" value="NZ_CAUSVG010000032.1"/>
</dbReference>
<dbReference type="Gene3D" id="3.40.50.1070">
    <property type="match status" value="1"/>
</dbReference>
<dbReference type="GO" id="GO:0008790">
    <property type="term" value="F:arabinose isomerase activity"/>
    <property type="evidence" value="ECO:0007669"/>
    <property type="project" value="TreeGrafter"/>
</dbReference>
<comment type="cofactor">
    <cofactor evidence="7">
        <name>Mn(2+)</name>
        <dbReference type="ChEBI" id="CHEBI:29035"/>
    </cofactor>
</comment>
<keyword evidence="1 7" id="KW-0963">Cytoplasm</keyword>
<dbReference type="HAMAP" id="MF_01254">
    <property type="entry name" value="Fucose_iso"/>
    <property type="match status" value="1"/>
</dbReference>
<protein>
    <recommendedName>
        <fullName evidence="7">L-fucose isomerase</fullName>
        <shortName evidence="7">FucIase</shortName>
        <ecNumber evidence="7">5.3.1.25</ecNumber>
    </recommendedName>
    <alternativeName>
        <fullName evidence="7">6-deoxy-L-galactose isomerase</fullName>
    </alternativeName>
</protein>
<comment type="function">
    <text evidence="7">Converts the aldose L-fucose into the corresponding ketose L-fuculose.</text>
</comment>
<dbReference type="PANTHER" id="PTHR37840:SF1">
    <property type="entry name" value="L-FUCOSE ISOMERASE"/>
    <property type="match status" value="1"/>
</dbReference>
<evidence type="ECO:0000259" key="9">
    <source>
        <dbReference type="Pfam" id="PF07881"/>
    </source>
</evidence>
<dbReference type="Proteomes" id="UP000065220">
    <property type="component" value="Chromosome"/>
</dbReference>
<feature type="domain" description="L-fucose isomerase N-terminal-2" evidence="10">
    <location>
        <begin position="176"/>
        <end position="354"/>
    </location>
</feature>
<evidence type="ECO:0000259" key="10">
    <source>
        <dbReference type="Pfam" id="PF07882"/>
    </source>
</evidence>
<dbReference type="GO" id="GO:0005737">
    <property type="term" value="C:cytoplasm"/>
    <property type="evidence" value="ECO:0007669"/>
    <property type="project" value="UniProtKB-SubCell"/>
</dbReference>
<dbReference type="STRING" id="111015.AXF14_12455"/>
<keyword evidence="2 7" id="KW-0479">Metal-binding</keyword>
<feature type="domain" description="L-fucose isomerase C-terminal" evidence="8">
    <location>
        <begin position="392"/>
        <end position="555"/>
    </location>
</feature>
<feature type="active site" description="Proton acceptor" evidence="7">
    <location>
        <position position="338"/>
    </location>
</feature>